<dbReference type="SMART" id="SM00185">
    <property type="entry name" value="ARM"/>
    <property type="match status" value="6"/>
</dbReference>
<dbReference type="Proteomes" id="UP000316079">
    <property type="component" value="Unassembled WGS sequence"/>
</dbReference>
<comment type="subcellular location">
    <subcellularLocation>
        <location evidence="1">Cell junction</location>
    </subcellularLocation>
</comment>
<evidence type="ECO:0000313" key="9">
    <source>
        <dbReference type="Proteomes" id="UP000316079"/>
    </source>
</evidence>
<evidence type="ECO:0000256" key="5">
    <source>
        <dbReference type="ARBA" id="ARBA00022949"/>
    </source>
</evidence>
<dbReference type="PROSITE" id="PS50176">
    <property type="entry name" value="ARM_REPEAT"/>
    <property type="match status" value="1"/>
</dbReference>
<reference evidence="8 9" key="1">
    <citation type="journal article" date="2019" name="Sci. Data">
        <title>Hybrid genome assembly and annotation of Danionella translucida.</title>
        <authorList>
            <person name="Kadobianskyi M."/>
            <person name="Schulze L."/>
            <person name="Schuelke M."/>
            <person name="Judkewitz B."/>
        </authorList>
    </citation>
    <scope>NUCLEOTIDE SEQUENCE [LARGE SCALE GENOMIC DNA]</scope>
    <source>
        <strain evidence="8 9">Bolton</strain>
    </source>
</reference>
<evidence type="ECO:0000256" key="2">
    <source>
        <dbReference type="ARBA" id="ARBA00005462"/>
    </source>
</evidence>
<dbReference type="AlphaFoldDB" id="A0A553PWX2"/>
<evidence type="ECO:0000256" key="4">
    <source>
        <dbReference type="ARBA" id="ARBA00022889"/>
    </source>
</evidence>
<dbReference type="STRING" id="623744.A0A553PWX2"/>
<feature type="region of interest" description="Disordered" evidence="7">
    <location>
        <begin position="1"/>
        <end position="69"/>
    </location>
</feature>
<evidence type="ECO:0008006" key="10">
    <source>
        <dbReference type="Google" id="ProtNLM"/>
    </source>
</evidence>
<dbReference type="GO" id="GO:0005886">
    <property type="term" value="C:plasma membrane"/>
    <property type="evidence" value="ECO:0007669"/>
    <property type="project" value="TreeGrafter"/>
</dbReference>
<feature type="compositionally biased region" description="Polar residues" evidence="7">
    <location>
        <begin position="88"/>
        <end position="145"/>
    </location>
</feature>
<dbReference type="PANTHER" id="PTHR10372">
    <property type="entry name" value="PLAKOPHILLIN-RELATED"/>
    <property type="match status" value="1"/>
</dbReference>
<dbReference type="SUPFAM" id="SSF48371">
    <property type="entry name" value="ARM repeat"/>
    <property type="match status" value="1"/>
</dbReference>
<gene>
    <name evidence="8" type="ORF">DNTS_000381</name>
</gene>
<feature type="region of interest" description="Disordered" evidence="7">
    <location>
        <begin position="88"/>
        <end position="148"/>
    </location>
</feature>
<evidence type="ECO:0000256" key="6">
    <source>
        <dbReference type="PROSITE-ProRule" id="PRU00259"/>
    </source>
</evidence>
<dbReference type="Pfam" id="PF00514">
    <property type="entry name" value="Arm"/>
    <property type="match status" value="1"/>
</dbReference>
<dbReference type="Gene3D" id="1.25.10.10">
    <property type="entry name" value="Leucine-rich Repeat Variant"/>
    <property type="match status" value="1"/>
</dbReference>
<dbReference type="GO" id="GO:0005912">
    <property type="term" value="C:adherens junction"/>
    <property type="evidence" value="ECO:0007669"/>
    <property type="project" value="TreeGrafter"/>
</dbReference>
<dbReference type="OrthoDB" id="3245100at2759"/>
<name>A0A553PWX2_9TELE</name>
<dbReference type="GO" id="GO:0005737">
    <property type="term" value="C:cytoplasm"/>
    <property type="evidence" value="ECO:0007669"/>
    <property type="project" value="TreeGrafter"/>
</dbReference>
<accession>A0A553PWX2</accession>
<comment type="similarity">
    <text evidence="2">Belongs to the beta-catenin family.</text>
</comment>
<comment type="caution">
    <text evidence="8">The sequence shown here is derived from an EMBL/GenBank/DDBJ whole genome shotgun (WGS) entry which is preliminary data.</text>
</comment>
<organism evidence="8 9">
    <name type="scientific">Danionella cerebrum</name>
    <dbReference type="NCBI Taxonomy" id="2873325"/>
    <lineage>
        <taxon>Eukaryota</taxon>
        <taxon>Metazoa</taxon>
        <taxon>Chordata</taxon>
        <taxon>Craniata</taxon>
        <taxon>Vertebrata</taxon>
        <taxon>Euteleostomi</taxon>
        <taxon>Actinopterygii</taxon>
        <taxon>Neopterygii</taxon>
        <taxon>Teleostei</taxon>
        <taxon>Ostariophysi</taxon>
        <taxon>Cypriniformes</taxon>
        <taxon>Danionidae</taxon>
        <taxon>Danioninae</taxon>
        <taxon>Danionella</taxon>
    </lineage>
</organism>
<dbReference type="EMBL" id="SRMA01026572">
    <property type="protein sequence ID" value="TRY82185.1"/>
    <property type="molecule type" value="Genomic_DNA"/>
</dbReference>
<dbReference type="InterPro" id="IPR011989">
    <property type="entry name" value="ARM-like"/>
</dbReference>
<keyword evidence="4" id="KW-0130">Cell adhesion</keyword>
<evidence type="ECO:0000256" key="7">
    <source>
        <dbReference type="SAM" id="MobiDB-lite"/>
    </source>
</evidence>
<dbReference type="PANTHER" id="PTHR10372:SF3">
    <property type="entry name" value="PLAKOPHILIN-1"/>
    <property type="match status" value="1"/>
</dbReference>
<evidence type="ECO:0000313" key="8">
    <source>
        <dbReference type="EMBL" id="TRY82185.1"/>
    </source>
</evidence>
<proteinExistence type="inferred from homology"/>
<protein>
    <recommendedName>
        <fullName evidence="10">Plakophilin-1</fullName>
    </recommendedName>
</protein>
<feature type="repeat" description="ARM" evidence="6">
    <location>
        <begin position="237"/>
        <end position="279"/>
    </location>
</feature>
<keyword evidence="5" id="KW-0965">Cell junction</keyword>
<dbReference type="InterPro" id="IPR028435">
    <property type="entry name" value="Plakophilin/d_Catenin"/>
</dbReference>
<evidence type="ECO:0000256" key="3">
    <source>
        <dbReference type="ARBA" id="ARBA00022737"/>
    </source>
</evidence>
<keyword evidence="9" id="KW-1185">Reference proteome</keyword>
<dbReference type="InterPro" id="IPR016024">
    <property type="entry name" value="ARM-type_fold"/>
</dbReference>
<evidence type="ECO:0000256" key="1">
    <source>
        <dbReference type="ARBA" id="ARBA00004282"/>
    </source>
</evidence>
<dbReference type="InterPro" id="IPR000225">
    <property type="entry name" value="Armadillo"/>
</dbReference>
<feature type="compositionally biased region" description="Basic and acidic residues" evidence="7">
    <location>
        <begin position="24"/>
        <end position="37"/>
    </location>
</feature>
<dbReference type="GO" id="GO:0048513">
    <property type="term" value="P:animal organ development"/>
    <property type="evidence" value="ECO:0007669"/>
    <property type="project" value="UniProtKB-ARBA"/>
</dbReference>
<dbReference type="GO" id="GO:0098609">
    <property type="term" value="P:cell-cell adhesion"/>
    <property type="evidence" value="ECO:0007669"/>
    <property type="project" value="InterPro"/>
</dbReference>
<dbReference type="GO" id="GO:0005634">
    <property type="term" value="C:nucleus"/>
    <property type="evidence" value="ECO:0007669"/>
    <property type="project" value="TreeGrafter"/>
</dbReference>
<keyword evidence="3" id="KW-0677">Repeat</keyword>
<sequence length="670" mass="74178">MAAEPIRSVLYTTSTDDTSLVLPTDRRQRTGEQRVREQVQTIRRSRKQDSVSTPTPPSSTNEFSEPKFQFSPTKLNTLFRFSGSGMTATRNRAQNRSLSVRNTVKHQSLSSQWNVQSNGIKLSGSEPSLNKTTGTTTHNSSQFNHTKTQSLKQQKSQVVVTNQSETMAKTTNQTSTKTKTEASGVNGGVPAIPDITLQEAVEYLTHSDISYQLCGASFIQHNTFIEDSSKQEVCRLGGIPHLIQLLKMDNSQLQQTAAAALRNVVFKDKRNKLEVERCGGLEVILTSLRNTSVVETQKQLTGLLWNLSSADELKPELIRNAMELLTEGIVVPYNFWGEDDKHIDPEVFYNTTGCLRNLSCAKENERTAMRCCPKLIDSLVTCIQTQVERGEPDDKSVENCVCILHNLSFQLEKEASDHFKQFVDIDEANTSKKRLFSPKSKIPKELSFPSMEEANPEGVNWLYHRKTLQLYLKLLGFSQKEATLEACCGALQNLTASKSSVSTTMSQTIIQKLQGLPVISPLLKSGSPGLQKTAMSLVGNMSRVSSLRETMAKEVLPSVSSVLSTMTPNMLEKDTTLATACRVMHTLVLAEPDTGRKLVNQKLVDSLSQLSSNNSFKTASKDAAVLLWSMWGKKEIQSTLKKQGMSKSTFINDVTAAAYKEATVTESNGH</sequence>